<dbReference type="RefSeq" id="WP_081610329.1">
    <property type="nucleotide sequence ID" value="NZ_AQUX01000002.1"/>
</dbReference>
<feature type="transmembrane region" description="Helical" evidence="1">
    <location>
        <begin position="59"/>
        <end position="82"/>
    </location>
</feature>
<keyword evidence="3" id="KW-1185">Reference proteome</keyword>
<keyword evidence="1" id="KW-0472">Membrane</keyword>
<feature type="transmembrane region" description="Helical" evidence="1">
    <location>
        <begin position="27"/>
        <end position="47"/>
    </location>
</feature>
<sequence>MAELTTVPGMSPEAEAQRRRALRNHKAFATGLLVVAALIFLLCSWWQSRAGGAPPWVGWVRAGAEAGMIGGLADWFAVTALFRRPMGLPIPHTALVPAKKDQLGDALSGFVGDNFLNPQLITEKVSQAEVPELIGRWLSGPDNAALVSREVGKFTVNAVQAVDPADAEELINRQVIDRLAEPEWAPHAGRMLEGLIEDGKTEPVVDAVITWARERIGEAEESIVSMIDERMPQWAPRFARDLVGERVYREVVSFLADVDNDPEHDARRSIRRFITQLAVDLQEDPAMIARVESIKADIMDSRAMRGAGAQIWQALSTALIDAASDESSALRAKVRELCVSWGQRIQSDAELRASLDRRINGAVKFLAENYSGEVTAIISETISRWDAREASDKIELMVGKDLTYIRLNGTIVGALAGVVIYTVNQLLFGG</sequence>
<reference evidence="2 3" key="1">
    <citation type="submission" date="2013-09" db="EMBL/GenBank/DDBJ databases">
        <title>Complete genome sequence of Corynebacterium doosanense CAU 212(T) (=DSM 45436(T)), isolated from activated sludge.</title>
        <authorList>
            <person name="Schaffert L."/>
            <person name="Albersmeier A."/>
            <person name="Kalinowski J."/>
            <person name="Ruckert C."/>
        </authorList>
    </citation>
    <scope>NUCLEOTIDE SEQUENCE [LARGE SCALE GENOMIC DNA]</scope>
    <source>
        <strain evidence="2 3">CAU 212</strain>
    </source>
</reference>
<dbReference type="Proteomes" id="UP000029914">
    <property type="component" value="Chromosome"/>
</dbReference>
<keyword evidence="1" id="KW-1133">Transmembrane helix</keyword>
<dbReference type="HOGENOM" id="CLU_036718_0_0_11"/>
<protein>
    <recommendedName>
        <fullName evidence="4">DUF445 domain-containing protein</fullName>
    </recommendedName>
</protein>
<gene>
    <name evidence="2" type="ORF">CDOO_02235</name>
</gene>
<evidence type="ECO:0000313" key="3">
    <source>
        <dbReference type="Proteomes" id="UP000029914"/>
    </source>
</evidence>
<evidence type="ECO:0000256" key="1">
    <source>
        <dbReference type="SAM" id="Phobius"/>
    </source>
</evidence>
<dbReference type="PANTHER" id="PTHR38442">
    <property type="entry name" value="INNER MEMBRANE PROTEIN-RELATED"/>
    <property type="match status" value="1"/>
</dbReference>
<dbReference type="EMBL" id="CP006764">
    <property type="protein sequence ID" value="AIT60203.1"/>
    <property type="molecule type" value="Genomic_DNA"/>
</dbReference>
<name>A0A097IDI1_9CORY</name>
<proteinExistence type="predicted"/>
<dbReference type="Pfam" id="PF04286">
    <property type="entry name" value="DUF445"/>
    <property type="match status" value="1"/>
</dbReference>
<dbReference type="eggNOG" id="COG2733">
    <property type="taxonomic scope" value="Bacteria"/>
</dbReference>
<dbReference type="InterPro" id="IPR007383">
    <property type="entry name" value="DUF445"/>
</dbReference>
<evidence type="ECO:0000313" key="2">
    <source>
        <dbReference type="EMBL" id="AIT60203.1"/>
    </source>
</evidence>
<accession>A0A097IDI1</accession>
<organism evidence="2 3">
    <name type="scientific">Corynebacterium doosanense CAU 212 = DSM 45436</name>
    <dbReference type="NCBI Taxonomy" id="558173"/>
    <lineage>
        <taxon>Bacteria</taxon>
        <taxon>Bacillati</taxon>
        <taxon>Actinomycetota</taxon>
        <taxon>Actinomycetes</taxon>
        <taxon>Mycobacteriales</taxon>
        <taxon>Corynebacteriaceae</taxon>
        <taxon>Corynebacterium</taxon>
    </lineage>
</organism>
<dbReference type="GO" id="GO:0005886">
    <property type="term" value="C:plasma membrane"/>
    <property type="evidence" value="ECO:0007669"/>
    <property type="project" value="TreeGrafter"/>
</dbReference>
<feature type="transmembrane region" description="Helical" evidence="1">
    <location>
        <begin position="403"/>
        <end position="423"/>
    </location>
</feature>
<keyword evidence="1" id="KW-0812">Transmembrane</keyword>
<evidence type="ECO:0008006" key="4">
    <source>
        <dbReference type="Google" id="ProtNLM"/>
    </source>
</evidence>
<dbReference type="STRING" id="558173.CDOO_02235"/>
<dbReference type="KEGG" id="cdo:CDOO_02235"/>
<dbReference type="PANTHER" id="PTHR38442:SF1">
    <property type="entry name" value="INNER MEMBRANE PROTEIN"/>
    <property type="match status" value="1"/>
</dbReference>
<dbReference type="AlphaFoldDB" id="A0A097IDI1"/>